<evidence type="ECO:0000256" key="9">
    <source>
        <dbReference type="ARBA" id="ARBA00023136"/>
    </source>
</evidence>
<dbReference type="InterPro" id="IPR039808">
    <property type="entry name" value="Cadherin"/>
</dbReference>
<evidence type="ECO:0000256" key="1">
    <source>
        <dbReference type="ARBA" id="ARBA00004251"/>
    </source>
</evidence>
<evidence type="ECO:0000259" key="18">
    <source>
        <dbReference type="PROSITE" id="PS50268"/>
    </source>
</evidence>
<feature type="domain" description="Cadherin" evidence="18">
    <location>
        <begin position="754"/>
        <end position="855"/>
    </location>
</feature>
<feature type="transmembrane region" description="Helical" evidence="16">
    <location>
        <begin position="2946"/>
        <end position="2968"/>
    </location>
</feature>
<accession>A0A6P8NE87</accession>
<feature type="domain" description="Cadherin" evidence="18">
    <location>
        <begin position="1831"/>
        <end position="1935"/>
    </location>
</feature>
<feature type="compositionally biased region" description="Polar residues" evidence="15">
    <location>
        <begin position="2982"/>
        <end position="2997"/>
    </location>
</feature>
<dbReference type="FunFam" id="2.60.40.60:FF:000007">
    <property type="entry name" value="Protocadherin alpha 2"/>
    <property type="match status" value="1"/>
</dbReference>
<feature type="compositionally biased region" description="Basic and acidic residues" evidence="15">
    <location>
        <begin position="2117"/>
        <end position="2127"/>
    </location>
</feature>
<dbReference type="FunFam" id="2.60.40.60:FF:000102">
    <property type="entry name" value="Dachsous cadherin-related 1b"/>
    <property type="match status" value="1"/>
</dbReference>
<keyword evidence="10" id="KW-0325">Glycoprotein</keyword>
<dbReference type="GO" id="GO:0016477">
    <property type="term" value="P:cell migration"/>
    <property type="evidence" value="ECO:0007669"/>
    <property type="project" value="TreeGrafter"/>
</dbReference>
<evidence type="ECO:0000256" key="11">
    <source>
        <dbReference type="ARBA" id="ARBA00062150"/>
    </source>
</evidence>
<dbReference type="CDD" id="cd11304">
    <property type="entry name" value="Cadherin_repeat"/>
    <property type="match status" value="27"/>
</dbReference>
<evidence type="ECO:0000256" key="17">
    <source>
        <dbReference type="SAM" id="SignalP"/>
    </source>
</evidence>
<evidence type="ECO:0000256" key="14">
    <source>
        <dbReference type="PROSITE-ProRule" id="PRU00043"/>
    </source>
</evidence>
<dbReference type="GO" id="GO:0016342">
    <property type="term" value="C:catenin complex"/>
    <property type="evidence" value="ECO:0007669"/>
    <property type="project" value="TreeGrafter"/>
</dbReference>
<keyword evidence="7" id="KW-0130">Cell adhesion</keyword>
<keyword evidence="4 17" id="KW-0732">Signal</keyword>
<gene>
    <name evidence="20" type="primary">LOC117212312</name>
</gene>
<evidence type="ECO:0000256" key="4">
    <source>
        <dbReference type="ARBA" id="ARBA00022729"/>
    </source>
</evidence>
<dbReference type="GO" id="GO:0007163">
    <property type="term" value="P:establishment or maintenance of cell polarity"/>
    <property type="evidence" value="ECO:0007669"/>
    <property type="project" value="UniProtKB-ARBA"/>
</dbReference>
<feature type="compositionally biased region" description="Polar residues" evidence="15">
    <location>
        <begin position="2128"/>
        <end position="2138"/>
    </location>
</feature>
<dbReference type="InterPro" id="IPR002126">
    <property type="entry name" value="Cadherin-like_dom"/>
</dbReference>
<dbReference type="FunFam" id="2.60.40.60:FF:000116">
    <property type="entry name" value="Dachsous cadherin-related 2"/>
    <property type="match status" value="1"/>
</dbReference>
<dbReference type="FunFam" id="2.60.40.60:FF:000020">
    <property type="entry name" value="Dachsous cadherin-related 1b"/>
    <property type="match status" value="6"/>
</dbReference>
<name>A0A6P8NE87_9HYME</name>
<comment type="subcellular location">
    <subcellularLocation>
        <location evidence="1">Cell membrane</location>
        <topology evidence="1">Single-pass type I membrane protein</topology>
    </subcellularLocation>
</comment>
<feature type="domain" description="Cadherin" evidence="18">
    <location>
        <begin position="1060"/>
        <end position="1162"/>
    </location>
</feature>
<dbReference type="FunFam" id="2.60.40.60:FF:000015">
    <property type="entry name" value="FAT atypical cadherin 1"/>
    <property type="match status" value="1"/>
</dbReference>
<protein>
    <recommendedName>
        <fullName evidence="12">Protocadherin-16</fullName>
    </recommendedName>
    <alternativeName>
        <fullName evidence="13">Protein dachsous homolog 1</fullName>
    </alternativeName>
</protein>
<dbReference type="GeneID" id="117212312"/>
<dbReference type="InterPro" id="IPR027397">
    <property type="entry name" value="Catenin-bd_sf"/>
</dbReference>
<evidence type="ECO:0000256" key="7">
    <source>
        <dbReference type="ARBA" id="ARBA00022889"/>
    </source>
</evidence>
<feature type="compositionally biased region" description="Basic and acidic residues" evidence="15">
    <location>
        <begin position="2139"/>
        <end position="2148"/>
    </location>
</feature>
<evidence type="ECO:0000256" key="12">
    <source>
        <dbReference type="ARBA" id="ARBA00072299"/>
    </source>
</evidence>
<feature type="domain" description="Cadherin" evidence="18">
    <location>
        <begin position="2829"/>
        <end position="2930"/>
    </location>
</feature>
<feature type="domain" description="Cadherin" evidence="18">
    <location>
        <begin position="443"/>
        <end position="544"/>
    </location>
</feature>
<feature type="domain" description="Cadherin" evidence="18">
    <location>
        <begin position="2701"/>
        <end position="2812"/>
    </location>
</feature>
<keyword evidence="5" id="KW-0677">Repeat</keyword>
<dbReference type="PROSITE" id="PS00232">
    <property type="entry name" value="CADHERIN_1"/>
    <property type="match status" value="13"/>
</dbReference>
<keyword evidence="19" id="KW-1185">Reference proteome</keyword>
<feature type="chain" id="PRO_5027626992" description="Protocadherin-16" evidence="17">
    <location>
        <begin position="23"/>
        <end position="3327"/>
    </location>
</feature>
<dbReference type="RefSeq" id="XP_033312902.1">
    <property type="nucleotide sequence ID" value="XM_033457011.1"/>
</dbReference>
<feature type="domain" description="Cadherin" evidence="18">
    <location>
        <begin position="2290"/>
        <end position="2389"/>
    </location>
</feature>
<feature type="domain" description="Cadherin" evidence="18">
    <location>
        <begin position="2185"/>
        <end position="2290"/>
    </location>
</feature>
<dbReference type="Gene3D" id="4.10.900.10">
    <property type="entry name" value="TCF3-CBD (Catenin binding domain)"/>
    <property type="match status" value="1"/>
</dbReference>
<feature type="region of interest" description="Disordered" evidence="15">
    <location>
        <begin position="3284"/>
        <end position="3327"/>
    </location>
</feature>
<keyword evidence="8 16" id="KW-1133">Transmembrane helix</keyword>
<feature type="region of interest" description="Disordered" evidence="15">
    <location>
        <begin position="2117"/>
        <end position="2149"/>
    </location>
</feature>
<comment type="subunit">
    <text evidence="11">Heterophilic interaction with FAT4; this interaction affects their respective protein levels.</text>
</comment>
<evidence type="ECO:0000256" key="10">
    <source>
        <dbReference type="ARBA" id="ARBA00023180"/>
    </source>
</evidence>
<feature type="domain" description="Cadherin" evidence="18">
    <location>
        <begin position="958"/>
        <end position="1059"/>
    </location>
</feature>
<evidence type="ECO:0000256" key="16">
    <source>
        <dbReference type="SAM" id="Phobius"/>
    </source>
</evidence>
<dbReference type="GO" id="GO:0048729">
    <property type="term" value="P:tissue morphogenesis"/>
    <property type="evidence" value="ECO:0007669"/>
    <property type="project" value="UniProtKB-ARBA"/>
</dbReference>
<dbReference type="FunFam" id="2.60.40.60:FF:000081">
    <property type="entry name" value="protocadherin Fat 4"/>
    <property type="match status" value="1"/>
</dbReference>
<dbReference type="GO" id="GO:0060429">
    <property type="term" value="P:epithelium development"/>
    <property type="evidence" value="ECO:0007669"/>
    <property type="project" value="UniProtKB-ARBA"/>
</dbReference>
<feature type="domain" description="Cadherin" evidence="18">
    <location>
        <begin position="649"/>
        <end position="758"/>
    </location>
</feature>
<dbReference type="FunFam" id="2.60.40.60:FF:000092">
    <property type="entry name" value="Protocadherin 8"/>
    <property type="match status" value="1"/>
</dbReference>
<evidence type="ECO:0000256" key="8">
    <source>
        <dbReference type="ARBA" id="ARBA00022989"/>
    </source>
</evidence>
<evidence type="ECO:0000256" key="2">
    <source>
        <dbReference type="ARBA" id="ARBA00022475"/>
    </source>
</evidence>
<dbReference type="GO" id="GO:0007156">
    <property type="term" value="P:homophilic cell adhesion via plasma membrane adhesion molecules"/>
    <property type="evidence" value="ECO:0007669"/>
    <property type="project" value="InterPro"/>
</dbReference>
<dbReference type="PANTHER" id="PTHR24027:SF438">
    <property type="entry name" value="CADHERIN 23"/>
    <property type="match status" value="1"/>
</dbReference>
<feature type="compositionally biased region" description="Low complexity" evidence="15">
    <location>
        <begin position="3284"/>
        <end position="3294"/>
    </location>
</feature>
<dbReference type="PANTHER" id="PTHR24027">
    <property type="entry name" value="CADHERIN-23"/>
    <property type="match status" value="1"/>
</dbReference>
<keyword evidence="9 16" id="KW-0472">Membrane</keyword>
<dbReference type="FunFam" id="2.60.40.60:FF:000080">
    <property type="entry name" value="FAT atypical cadherin 1"/>
    <property type="match status" value="1"/>
</dbReference>
<feature type="domain" description="Cadherin" evidence="18">
    <location>
        <begin position="545"/>
        <end position="648"/>
    </location>
</feature>
<organism evidence="19 20">
    <name type="scientific">Bombus bifarius</name>
    <dbReference type="NCBI Taxonomy" id="103933"/>
    <lineage>
        <taxon>Eukaryota</taxon>
        <taxon>Metazoa</taxon>
        <taxon>Ecdysozoa</taxon>
        <taxon>Arthropoda</taxon>
        <taxon>Hexapoda</taxon>
        <taxon>Insecta</taxon>
        <taxon>Pterygota</taxon>
        <taxon>Neoptera</taxon>
        <taxon>Endopterygota</taxon>
        <taxon>Hymenoptera</taxon>
        <taxon>Apocrita</taxon>
        <taxon>Aculeata</taxon>
        <taxon>Apoidea</taxon>
        <taxon>Anthophila</taxon>
        <taxon>Apidae</taxon>
        <taxon>Bombus</taxon>
        <taxon>Pyrobombus</taxon>
    </lineage>
</organism>
<keyword evidence="6 14" id="KW-0106">Calcium</keyword>
<dbReference type="FunFam" id="2.60.40.60:FF:000035">
    <property type="entry name" value="Protocadherin Fat 3"/>
    <property type="match status" value="1"/>
</dbReference>
<feature type="domain" description="Cadherin" evidence="18">
    <location>
        <begin position="1689"/>
        <end position="1791"/>
    </location>
</feature>
<feature type="region of interest" description="Disordered" evidence="15">
    <location>
        <begin position="2976"/>
        <end position="2997"/>
    </location>
</feature>
<feature type="domain" description="Cadherin" evidence="18">
    <location>
        <begin position="856"/>
        <end position="957"/>
    </location>
</feature>
<dbReference type="SUPFAM" id="SSF49313">
    <property type="entry name" value="Cadherin-like"/>
    <property type="match status" value="27"/>
</dbReference>
<feature type="compositionally biased region" description="Low complexity" evidence="15">
    <location>
        <begin position="3047"/>
        <end position="3073"/>
    </location>
</feature>
<evidence type="ECO:0000313" key="19">
    <source>
        <dbReference type="Proteomes" id="UP000515164"/>
    </source>
</evidence>
<dbReference type="GO" id="GO:0009887">
    <property type="term" value="P:animal organ morphogenesis"/>
    <property type="evidence" value="ECO:0007669"/>
    <property type="project" value="UniProtKB-ARBA"/>
</dbReference>
<evidence type="ECO:0000256" key="13">
    <source>
        <dbReference type="ARBA" id="ARBA00079083"/>
    </source>
</evidence>
<feature type="domain" description="Cadherin" evidence="18">
    <location>
        <begin position="225"/>
        <end position="331"/>
    </location>
</feature>
<sequence>MRHLLLLFLVLGATVLAPGTRSELVRYLEVSENARPGTRVGFIDADSPPYLIVSVSGSAVDSDLIVDHATGEIRTKVPLDRETRPSYSLVALPQNIQVVVKVLDENDNAPTFPVDHVDVEFPENSPRDAKRALPPAKDPDLGQYSTQRYEIVSGNYADAFRLSQHRGRDGVLYLDLQNSGSLDREARSRYHLVIEALDGGAPPLRSRLHVNVTVQDVNDNPPIFNQTRYVASIAENATVGTPVLAVNATDSDAGDNGRIEYSINRRQSDREEMFRIDPETGMVYVNKALDFESKERHELVIVARDRGAQPLEASAFLSVRVTDVNDNQPAITVIFLSDDATPKISESAQPGEFVARISVSDPDSRTEYSNATVTLTGGEGHFGLATRDNIIYLVVVERPLDREEKPVYDLSVEATDAGTPPLRAVRTFRLVVTDVNDNAPKFGRERYEAHLLEASEPGTPVLKVTATDLDEGANSAIKYSLLNSTWFVIDETSGLISTRTHVDCEADPAPILIVIATDSGRPPLSSSATVRVTVHDLNDNEPIFEKPLYNATVSEDMPVGSCFLKVQATDPDCGVNAMVNYTLAAGRMESEQLMVRSDTGDICVRTPLDRETAPYLEIPVIATDRGGLSTVAIVRVQVTDVNDNRPIFEPRKYNVTLKSDGPIQGPILRLVATDLDVGLFGQVAYRITNGNEAGVFHIDRNTGELQVARPSLLSRSPLHQLNVTATDAAGLKSTFDAEVRITTSSPGHRIASCEKPRYTITVKETVPQNSIVGGVKDGASSPVSSGERPTRFYLVKEEPDLMMDSNTGMIRIRLPLDRETRDKYILSVEARNGISAGYCQVELNVEDVNDNAPTFPTSSVRISVPESHPLHSALYVAHATDPDIVPSHPIRYVLGQNSNDLFGIDGRSGELYLARRLDYETQQRHGLLIRALDGAGLSANLSLSVEVQDVNDNPPVFERNEYHVEVPEGAKLDSQILQVTAVDLDTGNNARLSYRLQGSTAFRISPNTGWIYLAQILDRETLDRHALTVLATDNGSPAATASASVLVTVLDDNDNDPRFEKDFYGFDLLENLPSGTLVGSVSASDSDLGKNALLRYAVVQANSSFTVDPDTGEITTKEPLDRETKGVHELVLEARDQGTPSRAARVPLKVTVLDVNDNSPEIVDPQGDVVSVREEQPPGTEVARVRALDTDLGENASVTYTILKDRDSDGYNVFTIDPITGMIRTKAVLDHEERNVYRVSVKATDAGRPPRHGIRALRVEVLALADNRPTFTSSSLAFNVREDASIGQAVGSVSGAGPAGRVAFTLDSLTPISEFPAFDVDRSSGQLVVAHSLDRENVSEYHLEIRALDTTSIGNPQSIAVSVKIVIEDANDNPPRWPQDPITVRVSEKAVIGSTIYNLTAIDLDSGLNGDLRYGLVAEFPSRGSFAVDSLTGALTLARPLDREERAEYMLILKASDRAPPGEQLASTVTARIIVLDQNDNDPVFVAPESTKVAVTPDLLPGAMLVRVVAVDKDAGDNGRVSYVITSANEEARFSVGYESGIVSLERPMVRSTELEITANDHGSPPRKSTLRLILTLASGQTNGPPRLLLANPVARISEDLQVGAPVLNVAGPIIADQGNVSFSIPSNLAADKFSVTPNGLVTLRGPLNREEVSHYSVPILARSSKLLDISTLEVLVMDENDNSPEFRPGSCYTLAVPENQGTSVIHTIAAADLDEGKNGEIYYSIVGGNIGAKFILDSITGMLSMSNLDREAVSKYILTISAKDKGRPSLETRCNLTVIVLDVNDNAPSFVQNQYTESRPRGPVPSSEYPGFALSNGFSYGSSNYPTNYYPSKYVATISEDVAPDSSVMSVRATDPDQGVNGKITYAIGEETSWLFRVDNLTGVITTAGPLDRERQSSYNFVVVATDSGKYDARSTTIPVEIRVSDVNDNAPVFDEYPFRARVSIGTQPEKNILRVVATDADDGPNGEVVYSFLHEQEKPKFRIHPSTGAVTAALSLSQDNGKTYHLEVLARDKGNPPKSTRGLIELQVGDLADLAPVLKFQNESYEVVIQENSAAGTEVVQVSAVRSDGRRQHVSYSLGSGNDFGTFTIDEDTGLLRVNDPSRLDAELWTDMRVKPVEEQTDDSRTNSWGRSLEGQQSKEKPRESSQHVLAVAARTSGPDPLEAYVKVVVKVSDVNDNPPIFTQTQYSATVLEGNVKGDFVVKLSASDADQGMNSRILYHIVDGNPDNAFTISPPYSGIVRTNIVLDREIREKYRLTIIATDQGNPQLTGTAALSVRVIDINDNQPTFPEHSIISVSEGTAVGTVLTTITANDVDSSPALTYRFGNVTSPGPFSIDRYGGKVVLRRRLDAETRSEYSLQVIASDGVHEATTDLIVRVMDLNDNAPRFQQSAYIATLPEGRGDLQEILTVNATDDDLTEDNSRVRYYLLKATKGFSVHPATGVLTVNRTAIPRPLPKEVELAIVAEDYGKPPASSICSVVVRLSSLKSSLPGKEYKVTAKENTLKGTTLMRLSDVDLLDGAIVAGDDSGTFEISRGKLILSRTLDRETKDKYVLRLGSKNENMTTGSLVGDEPVTVIITVEDVNDNYPRFLEDLHQVSIKENAVRGTTVAMLRAKDDDLAGSVAANLAYEITSGNDGGLFRVDKTTGAVQVNATLDCDLEPDIHNLVVMACDSDPVSPLCALTRLRIHLEDVNDNSPKFPVSEYLEFVGENEPIGTIVFSARASDLDRGIFGSLNYSIVSAAATGFSDIDDSWKLFAVDGKSGTVTTRAVFDYELRNRYAFTLRATDTGGRTAAVRVRVEIESRDEFYPQFTERMYRFGIKNGAQVIPGTVIGHVTATDRDKGPDGRVVYQLTSQHPYFKLNRTTGALIVKQKLVHIDMDVEESSRLVVSASSGRQGSLSNMTVVEITLTDDSDVNEARGATALATPNDVGSNMAVAATGGLADWALGLLIALLLLVIVFGAIFLYLHLRNRRHKKPGTKPSLNGESNATASNSYVDPSAFDTIPIRSVAGVGAGGNGGSGNGNGGSGAASCQFAPPKYDEIPPYGTSGQSGQQQATSELSGSDQSGSSGRGSAEDDGEDEEIRMINEGQQTGDSASDLSVHNTQEYLARLGIVDPPAGTPRRPPEALPLDSLHLFEDEAATEADIATLIYGKIGEPGRPMSGLEVPGGPSMNGSLSSIVHSEEELTGSYNWDYLLDWGPHYQPLAHVFSEIARLKDDAASVQSGNSGSSGKTKSVHKAPPPPLLTSVAPRSLAAPALARGILPRSPISHDASTFPSAALSPSFSPSLSPLATRSPSISPLVPPATQRSGQSANRGIPVTDAELRI</sequence>
<evidence type="ECO:0000313" key="20">
    <source>
        <dbReference type="RefSeq" id="XP_033312902.1"/>
    </source>
</evidence>
<dbReference type="GO" id="GO:0008013">
    <property type="term" value="F:beta-catenin binding"/>
    <property type="evidence" value="ECO:0007669"/>
    <property type="project" value="TreeGrafter"/>
</dbReference>
<feature type="domain" description="Cadherin" evidence="18">
    <location>
        <begin position="2043"/>
        <end position="2184"/>
    </location>
</feature>
<keyword evidence="2" id="KW-1003">Cell membrane</keyword>
<dbReference type="InterPro" id="IPR015919">
    <property type="entry name" value="Cadherin-like_sf"/>
</dbReference>
<dbReference type="KEGG" id="bbif:117212312"/>
<feature type="domain" description="Cadherin" evidence="18">
    <location>
        <begin position="1272"/>
        <end position="1377"/>
    </location>
</feature>
<feature type="region of interest" description="Disordered" evidence="15">
    <location>
        <begin position="3024"/>
        <end position="3080"/>
    </location>
</feature>
<dbReference type="GO" id="GO:0045296">
    <property type="term" value="F:cadherin binding"/>
    <property type="evidence" value="ECO:0007669"/>
    <property type="project" value="TreeGrafter"/>
</dbReference>
<proteinExistence type="predicted"/>
<dbReference type="FunFam" id="2.60.40.60:FF:000226">
    <property type="entry name" value="Dachsous, isoform B"/>
    <property type="match status" value="1"/>
</dbReference>
<feature type="domain" description="Cadherin" evidence="18">
    <location>
        <begin position="119"/>
        <end position="224"/>
    </location>
</feature>
<feature type="domain" description="Cadherin" evidence="18">
    <location>
        <begin position="1164"/>
        <end position="1271"/>
    </location>
</feature>
<feature type="domain" description="Cadherin" evidence="18">
    <location>
        <begin position="2390"/>
        <end position="2591"/>
    </location>
</feature>
<feature type="domain" description="Cadherin" evidence="18">
    <location>
        <begin position="344"/>
        <end position="442"/>
    </location>
</feature>
<keyword evidence="3 16" id="KW-0812">Transmembrane</keyword>
<feature type="domain" description="Cadherin" evidence="18">
    <location>
        <begin position="1487"/>
        <end position="1687"/>
    </location>
</feature>
<dbReference type="InterPro" id="IPR020894">
    <property type="entry name" value="Cadherin_CS"/>
</dbReference>
<dbReference type="Pfam" id="PF00028">
    <property type="entry name" value="Cadherin"/>
    <property type="match status" value="23"/>
</dbReference>
<dbReference type="PROSITE" id="PS50268">
    <property type="entry name" value="CADHERIN_2"/>
    <property type="match status" value="25"/>
</dbReference>
<feature type="domain" description="Cadherin" evidence="18">
    <location>
        <begin position="1378"/>
        <end position="1485"/>
    </location>
</feature>
<dbReference type="SMART" id="SM00112">
    <property type="entry name" value="CA"/>
    <property type="match status" value="27"/>
</dbReference>
<feature type="domain" description="Cadherin" evidence="18">
    <location>
        <begin position="2592"/>
        <end position="2700"/>
    </location>
</feature>
<dbReference type="FunFam" id="2.60.40.60:FF:000140">
    <property type="entry name" value="Dachsous cadherin-related 1"/>
    <property type="match status" value="1"/>
</dbReference>
<dbReference type="PRINTS" id="PR00205">
    <property type="entry name" value="CADHERIN"/>
</dbReference>
<feature type="domain" description="Cadherin" evidence="18">
    <location>
        <begin position="22"/>
        <end position="112"/>
    </location>
</feature>
<dbReference type="Proteomes" id="UP000515164">
    <property type="component" value="Unplaced"/>
</dbReference>
<reference evidence="20" key="1">
    <citation type="submission" date="2025-08" db="UniProtKB">
        <authorList>
            <consortium name="RefSeq"/>
        </authorList>
    </citation>
    <scope>IDENTIFICATION</scope>
    <source>
        <tissue evidence="20">Muscle</tissue>
    </source>
</reference>
<evidence type="ECO:0000256" key="6">
    <source>
        <dbReference type="ARBA" id="ARBA00022837"/>
    </source>
</evidence>
<dbReference type="GO" id="GO:0005509">
    <property type="term" value="F:calcium ion binding"/>
    <property type="evidence" value="ECO:0007669"/>
    <property type="project" value="UniProtKB-UniRule"/>
</dbReference>
<feature type="domain" description="Cadherin" evidence="18">
    <location>
        <begin position="1936"/>
        <end position="2040"/>
    </location>
</feature>
<evidence type="ECO:0000256" key="15">
    <source>
        <dbReference type="SAM" id="MobiDB-lite"/>
    </source>
</evidence>
<dbReference type="CTD" id="109661"/>
<feature type="region of interest" description="Disordered" evidence="15">
    <location>
        <begin position="3221"/>
        <end position="3249"/>
    </location>
</feature>
<evidence type="ECO:0000256" key="5">
    <source>
        <dbReference type="ARBA" id="ARBA00022737"/>
    </source>
</evidence>
<dbReference type="Gene3D" id="2.60.40.60">
    <property type="entry name" value="Cadherins"/>
    <property type="match status" value="27"/>
</dbReference>
<feature type="signal peptide" evidence="17">
    <location>
        <begin position="1"/>
        <end position="22"/>
    </location>
</feature>
<evidence type="ECO:0000256" key="3">
    <source>
        <dbReference type="ARBA" id="ARBA00022692"/>
    </source>
</evidence>